<dbReference type="GO" id="GO:0005737">
    <property type="term" value="C:cytoplasm"/>
    <property type="evidence" value="ECO:0007669"/>
    <property type="project" value="TreeGrafter"/>
</dbReference>
<dbReference type="InterPro" id="IPR002433">
    <property type="entry name" value="Orn_de-COase"/>
</dbReference>
<dbReference type="Proteomes" id="UP001066276">
    <property type="component" value="Chromosome 3_2"/>
</dbReference>
<dbReference type="GO" id="GO:0003824">
    <property type="term" value="F:catalytic activity"/>
    <property type="evidence" value="ECO:0007669"/>
    <property type="project" value="InterPro"/>
</dbReference>
<dbReference type="PROSITE" id="PS00879">
    <property type="entry name" value="ODR_DC_2_2"/>
    <property type="match status" value="1"/>
</dbReference>
<dbReference type="PANTHER" id="PTHR11482:SF4">
    <property type="entry name" value="ANTIZYME INHIBITOR 2"/>
    <property type="match status" value="1"/>
</dbReference>
<evidence type="ECO:0000259" key="1">
    <source>
        <dbReference type="Pfam" id="PF02784"/>
    </source>
</evidence>
<feature type="domain" description="Orn/DAP/Arg decarboxylase 2 N-terminal" evidence="1">
    <location>
        <begin position="14"/>
        <end position="126"/>
    </location>
</feature>
<dbReference type="AlphaFoldDB" id="A0AAV7TNG0"/>
<reference evidence="2" key="1">
    <citation type="journal article" date="2022" name="bioRxiv">
        <title>Sequencing and chromosome-scale assembly of the giantPleurodeles waltlgenome.</title>
        <authorList>
            <person name="Brown T."/>
            <person name="Elewa A."/>
            <person name="Iarovenko S."/>
            <person name="Subramanian E."/>
            <person name="Araus A.J."/>
            <person name="Petzold A."/>
            <person name="Susuki M."/>
            <person name="Suzuki K.-i.T."/>
            <person name="Hayashi T."/>
            <person name="Toyoda A."/>
            <person name="Oliveira C."/>
            <person name="Osipova E."/>
            <person name="Leigh N.D."/>
            <person name="Simon A."/>
            <person name="Yun M.H."/>
        </authorList>
    </citation>
    <scope>NUCLEOTIDE SEQUENCE</scope>
    <source>
        <strain evidence="2">20211129_DDA</strain>
        <tissue evidence="2">Liver</tissue>
    </source>
</reference>
<accession>A0AAV7TNG0</accession>
<dbReference type="Gene3D" id="3.20.20.10">
    <property type="entry name" value="Alanine racemase"/>
    <property type="match status" value="1"/>
</dbReference>
<dbReference type="InterPro" id="IPR022657">
    <property type="entry name" value="De-COase2_CS"/>
</dbReference>
<comment type="caution">
    <text evidence="2">The sequence shown here is derived from an EMBL/GenBank/DDBJ whole genome shotgun (WGS) entry which is preliminary data.</text>
</comment>
<evidence type="ECO:0000313" key="2">
    <source>
        <dbReference type="EMBL" id="KAJ1177980.1"/>
    </source>
</evidence>
<dbReference type="EMBL" id="JANPWB010000006">
    <property type="protein sequence ID" value="KAJ1177980.1"/>
    <property type="molecule type" value="Genomic_DNA"/>
</dbReference>
<protein>
    <recommendedName>
        <fullName evidence="1">Orn/DAP/Arg decarboxylase 2 N-terminal domain-containing protein</fullName>
    </recommendedName>
</protein>
<organism evidence="2 3">
    <name type="scientific">Pleurodeles waltl</name>
    <name type="common">Iberian ribbed newt</name>
    <dbReference type="NCBI Taxonomy" id="8319"/>
    <lineage>
        <taxon>Eukaryota</taxon>
        <taxon>Metazoa</taxon>
        <taxon>Chordata</taxon>
        <taxon>Craniata</taxon>
        <taxon>Vertebrata</taxon>
        <taxon>Euteleostomi</taxon>
        <taxon>Amphibia</taxon>
        <taxon>Batrachia</taxon>
        <taxon>Caudata</taxon>
        <taxon>Salamandroidea</taxon>
        <taxon>Salamandridae</taxon>
        <taxon>Pleurodelinae</taxon>
        <taxon>Pleurodeles</taxon>
    </lineage>
</organism>
<evidence type="ECO:0000313" key="3">
    <source>
        <dbReference type="Proteomes" id="UP001066276"/>
    </source>
</evidence>
<name>A0AAV7TNG0_PLEWA</name>
<keyword evidence="3" id="KW-1185">Reference proteome</keyword>
<gene>
    <name evidence="2" type="ORF">NDU88_003230</name>
</gene>
<dbReference type="InterPro" id="IPR029066">
    <property type="entry name" value="PLP-binding_barrel"/>
</dbReference>
<sequence length="149" mass="16181">MRLCIPAGDSSSILKFSTSFEDCRHLLELAKSLGVEVIGISFHVVTGCQNPQIFTHSIADARLVFAMAEKLGCKMHVLDIGGGFPGTEDGIVCFEEFADVTTSALNKYFPENCRVEVITEPGRYYVESAFLLPARIIGKKDGVEASCGK</sequence>
<dbReference type="InterPro" id="IPR022644">
    <property type="entry name" value="De-COase2_N"/>
</dbReference>
<dbReference type="SUPFAM" id="SSF51419">
    <property type="entry name" value="PLP-binding barrel"/>
    <property type="match status" value="1"/>
</dbReference>
<dbReference type="Pfam" id="PF02784">
    <property type="entry name" value="Orn_Arg_deC_N"/>
    <property type="match status" value="1"/>
</dbReference>
<dbReference type="GO" id="GO:0033387">
    <property type="term" value="P:putrescine biosynthetic process from arginine, via ornithine"/>
    <property type="evidence" value="ECO:0007669"/>
    <property type="project" value="TreeGrafter"/>
</dbReference>
<dbReference type="PANTHER" id="PTHR11482">
    <property type="entry name" value="ARGININE/DIAMINOPIMELATE/ORNITHINE DECARBOXYLASE"/>
    <property type="match status" value="1"/>
</dbReference>
<proteinExistence type="predicted"/>